<feature type="region of interest" description="Disordered" evidence="9">
    <location>
        <begin position="453"/>
        <end position="474"/>
    </location>
</feature>
<sequence>MEGALRDFVQGGGNVCDAAAASSSAAGRFASQFLAGKGYDSAAQGQQPLNAPPIPFAMGPNQPFNPLNEAERIGNAPTVAPGSMPLQARRAMEDAWAGAASTRSPAGANWHEEFHRHGPGVGPSGPLQQQPLRGPATADALPMPVHAEPFRCLNGPLRGFFRGDFADAFSAASDGQVAMAVQGVAQLLGSQGVGKLRRRADILARQVFAERETVEPSHRNFVDQRSFVDRQVNELMSALRMKEGVMPAAGQQHQAVPWSQISQDLGRRAQEAHMRVAGGMGPRPWMHEQQSLPCQVPPVGAAEMEVPQNQKAEERAGGQQQASKNSSEVEQDLLDHTRALEETMATSDEPKFRQSKFLNFVSKMNTGELKIVDEELVEGQQERPAMMPRRDEAWASEFEEKLNMGGEWASDFENFNARPDVSWAEDFAKGAGPSTIPDEWASEFAEHYASAAPDSLKQQDRSYDVSNSNPFESTENPFELGQELYKNGLLSEAALAFEAAIGKDMHVAESWRMLGMVHAENDDDKQAIAAMVNAHAADPTNLDILLDLGVSHTNELETHEALNYMRQWISQHPEYKNAVALSSYEVNVAETINLFDSIGRSNPQDANVFTALGVLYNLSKEYGKAEVAFRHALSLQQDNHSLWNKLGATQANSSNSKEAVKAYQHALNLKPNYVRAWSNMGIGFSNQGLYKESIPYYVRALSMNANAEPLWGYLKIAMACTGALEHLHLVNERNIGALKTNFGL</sequence>
<name>A0AAX4PCM9_9CHLO</name>
<dbReference type="PROSITE" id="PS50005">
    <property type="entry name" value="TPR"/>
    <property type="match status" value="4"/>
</dbReference>
<dbReference type="Pfam" id="PF13181">
    <property type="entry name" value="TPR_8"/>
    <property type="match status" value="2"/>
</dbReference>
<dbReference type="Proteomes" id="UP001472866">
    <property type="component" value="Chromosome 08"/>
</dbReference>
<evidence type="ECO:0000256" key="2">
    <source>
        <dbReference type="ARBA" id="ARBA00004496"/>
    </source>
</evidence>
<feature type="compositionally biased region" description="Polar residues" evidence="9">
    <location>
        <begin position="464"/>
        <end position="474"/>
    </location>
</feature>
<evidence type="ECO:0000256" key="3">
    <source>
        <dbReference type="ARBA" id="ARBA00005348"/>
    </source>
</evidence>
<dbReference type="InterPro" id="IPR019734">
    <property type="entry name" value="TPR_rpt"/>
</dbReference>
<keyword evidence="5" id="KW-0677">Repeat</keyword>
<protein>
    <submittedName>
        <fullName evidence="10">Peroxisome biogenesis protein 5</fullName>
    </submittedName>
</protein>
<gene>
    <name evidence="10" type="ORF">HKI87_08g54410</name>
</gene>
<dbReference type="GO" id="GO:0016560">
    <property type="term" value="P:protein import into peroxisome matrix, docking"/>
    <property type="evidence" value="ECO:0007669"/>
    <property type="project" value="TreeGrafter"/>
</dbReference>
<dbReference type="AlphaFoldDB" id="A0AAX4PCM9"/>
<evidence type="ECO:0000256" key="5">
    <source>
        <dbReference type="ARBA" id="ARBA00022737"/>
    </source>
</evidence>
<keyword evidence="4" id="KW-0963">Cytoplasm</keyword>
<dbReference type="GO" id="GO:0005052">
    <property type="term" value="F:peroxisome matrix targeting signal-1 binding"/>
    <property type="evidence" value="ECO:0007669"/>
    <property type="project" value="TreeGrafter"/>
</dbReference>
<dbReference type="PANTHER" id="PTHR10130">
    <property type="entry name" value="PEROXISOMAL TARGETING SIGNAL 1 RECEPTOR PEX5"/>
    <property type="match status" value="1"/>
</dbReference>
<comment type="subcellular location">
    <subcellularLocation>
        <location evidence="2">Cytoplasm</location>
    </subcellularLocation>
    <subcellularLocation>
        <location evidence="1">Peroxisome</location>
    </subcellularLocation>
</comment>
<evidence type="ECO:0000256" key="1">
    <source>
        <dbReference type="ARBA" id="ARBA00004275"/>
    </source>
</evidence>
<dbReference type="GO" id="GO:0005829">
    <property type="term" value="C:cytosol"/>
    <property type="evidence" value="ECO:0007669"/>
    <property type="project" value="TreeGrafter"/>
</dbReference>
<keyword evidence="7" id="KW-0576">Peroxisome</keyword>
<dbReference type="InterPro" id="IPR024111">
    <property type="entry name" value="PEX5/PEX5L"/>
</dbReference>
<dbReference type="SMART" id="SM00028">
    <property type="entry name" value="TPR"/>
    <property type="match status" value="4"/>
</dbReference>
<dbReference type="PANTHER" id="PTHR10130:SF0">
    <property type="entry name" value="GH08708P"/>
    <property type="match status" value="1"/>
</dbReference>
<dbReference type="InterPro" id="IPR011990">
    <property type="entry name" value="TPR-like_helical_dom_sf"/>
</dbReference>
<feature type="repeat" description="TPR" evidence="8">
    <location>
        <begin position="640"/>
        <end position="673"/>
    </location>
</feature>
<dbReference type="SUPFAM" id="SSF48452">
    <property type="entry name" value="TPR-like"/>
    <property type="match status" value="1"/>
</dbReference>
<evidence type="ECO:0000256" key="8">
    <source>
        <dbReference type="PROSITE-ProRule" id="PRU00339"/>
    </source>
</evidence>
<evidence type="ECO:0000256" key="9">
    <source>
        <dbReference type="SAM" id="MobiDB-lite"/>
    </source>
</evidence>
<organism evidence="10 11">
    <name type="scientific">Chloropicon roscoffensis</name>
    <dbReference type="NCBI Taxonomy" id="1461544"/>
    <lineage>
        <taxon>Eukaryota</taxon>
        <taxon>Viridiplantae</taxon>
        <taxon>Chlorophyta</taxon>
        <taxon>Chloropicophyceae</taxon>
        <taxon>Chloropicales</taxon>
        <taxon>Chloropicaceae</taxon>
        <taxon>Chloropicon</taxon>
    </lineage>
</organism>
<dbReference type="EMBL" id="CP151508">
    <property type="protein sequence ID" value="WZN63888.1"/>
    <property type="molecule type" value="Genomic_DNA"/>
</dbReference>
<feature type="repeat" description="TPR" evidence="8">
    <location>
        <begin position="674"/>
        <end position="707"/>
    </location>
</feature>
<evidence type="ECO:0000256" key="7">
    <source>
        <dbReference type="ARBA" id="ARBA00023140"/>
    </source>
</evidence>
<feature type="repeat" description="TPR" evidence="8">
    <location>
        <begin position="508"/>
        <end position="541"/>
    </location>
</feature>
<comment type="similarity">
    <text evidence="3">Belongs to the peroxisomal targeting signal receptor family.</text>
</comment>
<reference evidence="10 11" key="1">
    <citation type="submission" date="2024-03" db="EMBL/GenBank/DDBJ databases">
        <title>Complete genome sequence of the green alga Chloropicon roscoffensis RCC1871.</title>
        <authorList>
            <person name="Lemieux C."/>
            <person name="Pombert J.-F."/>
            <person name="Otis C."/>
            <person name="Turmel M."/>
        </authorList>
    </citation>
    <scope>NUCLEOTIDE SEQUENCE [LARGE SCALE GENOMIC DNA]</scope>
    <source>
        <strain evidence="10 11">RCC1871</strain>
    </source>
</reference>
<evidence type="ECO:0000256" key="4">
    <source>
        <dbReference type="ARBA" id="ARBA00022490"/>
    </source>
</evidence>
<keyword evidence="6 8" id="KW-0802">TPR repeat</keyword>
<evidence type="ECO:0000313" key="10">
    <source>
        <dbReference type="EMBL" id="WZN63888.1"/>
    </source>
</evidence>
<accession>A0AAX4PCM9</accession>
<feature type="compositionally biased region" description="Polar residues" evidence="9">
    <location>
        <begin position="318"/>
        <end position="328"/>
    </location>
</feature>
<dbReference type="GO" id="GO:0005778">
    <property type="term" value="C:peroxisomal membrane"/>
    <property type="evidence" value="ECO:0007669"/>
    <property type="project" value="TreeGrafter"/>
</dbReference>
<feature type="repeat" description="TPR" evidence="8">
    <location>
        <begin position="606"/>
        <end position="639"/>
    </location>
</feature>
<evidence type="ECO:0000313" key="11">
    <source>
        <dbReference type="Proteomes" id="UP001472866"/>
    </source>
</evidence>
<evidence type="ECO:0000256" key="6">
    <source>
        <dbReference type="ARBA" id="ARBA00022803"/>
    </source>
</evidence>
<keyword evidence="11" id="KW-1185">Reference proteome</keyword>
<proteinExistence type="inferred from homology"/>
<feature type="region of interest" description="Disordered" evidence="9">
    <location>
        <begin position="307"/>
        <end position="331"/>
    </location>
</feature>
<dbReference type="Gene3D" id="1.25.40.10">
    <property type="entry name" value="Tetratricopeptide repeat domain"/>
    <property type="match status" value="1"/>
</dbReference>
<dbReference type="Pfam" id="PF13432">
    <property type="entry name" value="TPR_16"/>
    <property type="match status" value="1"/>
</dbReference>